<dbReference type="InterPro" id="IPR004839">
    <property type="entry name" value="Aminotransferase_I/II_large"/>
</dbReference>
<keyword evidence="2" id="KW-0663">Pyridoxal phosphate</keyword>
<evidence type="ECO:0000259" key="3">
    <source>
        <dbReference type="Pfam" id="PF00155"/>
    </source>
</evidence>
<dbReference type="AlphaFoldDB" id="A0A319CJW0"/>
<keyword evidence="4" id="KW-0032">Aminotransferase</keyword>
<evidence type="ECO:0000313" key="4">
    <source>
        <dbReference type="EMBL" id="PYH85926.1"/>
    </source>
</evidence>
<dbReference type="CDD" id="cd00609">
    <property type="entry name" value="AAT_like"/>
    <property type="match status" value="1"/>
</dbReference>
<proteinExistence type="inferred from homology"/>
<protein>
    <submittedName>
        <fullName evidence="4">Aspartate/tyrosine/aromatic aminotransferase</fullName>
    </submittedName>
</protein>
<dbReference type="Gene3D" id="3.90.1150.10">
    <property type="entry name" value="Aspartate Aminotransferase, domain 1"/>
    <property type="match status" value="1"/>
</dbReference>
<evidence type="ECO:0000256" key="1">
    <source>
        <dbReference type="ARBA" id="ARBA00007441"/>
    </source>
</evidence>
<comment type="similarity">
    <text evidence="1">Belongs to the class-I pyridoxal-phosphate-dependent aminotransferase family.</text>
</comment>
<dbReference type="PANTHER" id="PTHR43510">
    <property type="entry name" value="AMINOTRANSFERASE FUNCTION, HYPOTHETICAL (EUROFUNG)"/>
    <property type="match status" value="1"/>
</dbReference>
<dbReference type="VEuPathDB" id="FungiDB:BO82DRAFT_389080"/>
<evidence type="ECO:0000256" key="2">
    <source>
        <dbReference type="ARBA" id="ARBA00022898"/>
    </source>
</evidence>
<dbReference type="PANTHER" id="PTHR43510:SF1">
    <property type="entry name" value="AMINOTRANSFERASE FUNCTION, HYPOTHETICAL (EUROFUNG)"/>
    <property type="match status" value="1"/>
</dbReference>
<dbReference type="GO" id="GO:0008483">
    <property type="term" value="F:transaminase activity"/>
    <property type="evidence" value="ECO:0007669"/>
    <property type="project" value="UniProtKB-KW"/>
</dbReference>
<dbReference type="PROSITE" id="PS00105">
    <property type="entry name" value="AA_TRANSFER_CLASS_1"/>
    <property type="match status" value="1"/>
</dbReference>
<dbReference type="STRING" id="1448315.A0A319CJW0"/>
<dbReference type="EMBL" id="KZ821678">
    <property type="protein sequence ID" value="PYH85926.1"/>
    <property type="molecule type" value="Genomic_DNA"/>
</dbReference>
<dbReference type="InterPro" id="IPR015421">
    <property type="entry name" value="PyrdxlP-dep_Trfase_major"/>
</dbReference>
<dbReference type="GeneID" id="37141172"/>
<dbReference type="SUPFAM" id="SSF53383">
    <property type="entry name" value="PLP-dependent transferases"/>
    <property type="match status" value="1"/>
</dbReference>
<dbReference type="Pfam" id="PF00155">
    <property type="entry name" value="Aminotran_1_2"/>
    <property type="match status" value="1"/>
</dbReference>
<feature type="domain" description="Aminotransferase class I/classII large" evidence="3">
    <location>
        <begin position="53"/>
        <end position="402"/>
    </location>
</feature>
<dbReference type="InterPro" id="IPR015422">
    <property type="entry name" value="PyrdxlP-dep_Trfase_small"/>
</dbReference>
<reference evidence="4 5" key="1">
    <citation type="submission" date="2016-12" db="EMBL/GenBank/DDBJ databases">
        <title>The genomes of Aspergillus section Nigri reveals drivers in fungal speciation.</title>
        <authorList>
            <consortium name="DOE Joint Genome Institute"/>
            <person name="Vesth T.C."/>
            <person name="Nybo J."/>
            <person name="Theobald S."/>
            <person name="Brandl J."/>
            <person name="Frisvad J.C."/>
            <person name="Nielsen K.F."/>
            <person name="Lyhne E.K."/>
            <person name="Kogle M.E."/>
            <person name="Kuo A."/>
            <person name="Riley R."/>
            <person name="Clum A."/>
            <person name="Nolan M."/>
            <person name="Lipzen A."/>
            <person name="Salamov A."/>
            <person name="Henrissat B."/>
            <person name="Wiebenga A."/>
            <person name="De Vries R.P."/>
            <person name="Grigoriev I.V."/>
            <person name="Mortensen U.H."/>
            <person name="Andersen M.R."/>
            <person name="Baker S.E."/>
        </authorList>
    </citation>
    <scope>NUCLEOTIDE SEQUENCE [LARGE SCALE GENOMIC DNA]</scope>
    <source>
        <strain evidence="4 5">CBS 121591</strain>
    </source>
</reference>
<sequence>MVKLAEFSVERWMDLYENDAQHNLAETCCASISLNDILQFSGASSSDVPPLIDFSRKQTYGAIRGSTGLRENIAKLYQGSSVALQGHGQQQQQQQGASPAGITAEQVLVTTGAIHANFLALYTQVGPGDHVICHYPTYQQLYSVPESLGAEVSLWRSSAENGWALDLQELRGLIRANTKVIILNNPQNPTGAILHREFLRSVVEIAREHNLIVHCDEVYRPMFHSLPQGETSPPSILEFDYENLVSTGSMSKAFSLAGLRIGWIASRNQRIIEACASSRDYTLISVSQVDDEIATRALSSPCIENLLSRNLDLARTNLDVLETFLKEFSWAVQWVRPQAGTTAFVKFVNRQGSPVDEVVLCERLMETTGVMLVPGGRCFGESVDFTGYVRVGYVPEREVLERGLAAWKVFMREEYEQLPIV</sequence>
<name>A0A319CJW0_9EURO</name>
<dbReference type="OrthoDB" id="7042322at2759"/>
<organism evidence="4 5">
    <name type="scientific">Aspergillus uvarum CBS 121591</name>
    <dbReference type="NCBI Taxonomy" id="1448315"/>
    <lineage>
        <taxon>Eukaryota</taxon>
        <taxon>Fungi</taxon>
        <taxon>Dikarya</taxon>
        <taxon>Ascomycota</taxon>
        <taxon>Pezizomycotina</taxon>
        <taxon>Eurotiomycetes</taxon>
        <taxon>Eurotiomycetidae</taxon>
        <taxon>Eurotiales</taxon>
        <taxon>Aspergillaceae</taxon>
        <taxon>Aspergillus</taxon>
        <taxon>Aspergillus subgen. Circumdati</taxon>
    </lineage>
</organism>
<accession>A0A319CJW0</accession>
<keyword evidence="4" id="KW-0808">Transferase</keyword>
<dbReference type="InterPro" id="IPR015424">
    <property type="entry name" value="PyrdxlP-dep_Trfase"/>
</dbReference>
<dbReference type="InterPro" id="IPR004838">
    <property type="entry name" value="NHTrfase_class1_PyrdxlP-BS"/>
</dbReference>
<evidence type="ECO:0000313" key="5">
    <source>
        <dbReference type="Proteomes" id="UP000248340"/>
    </source>
</evidence>
<dbReference type="Proteomes" id="UP000248340">
    <property type="component" value="Unassembled WGS sequence"/>
</dbReference>
<dbReference type="Gene3D" id="3.40.640.10">
    <property type="entry name" value="Type I PLP-dependent aspartate aminotransferase-like (Major domain)"/>
    <property type="match status" value="1"/>
</dbReference>
<gene>
    <name evidence="4" type="ORF">BO82DRAFT_389080</name>
</gene>
<dbReference type="RefSeq" id="XP_025496126.1">
    <property type="nucleotide sequence ID" value="XM_025638430.1"/>
</dbReference>
<dbReference type="GO" id="GO:0030170">
    <property type="term" value="F:pyridoxal phosphate binding"/>
    <property type="evidence" value="ECO:0007669"/>
    <property type="project" value="InterPro"/>
</dbReference>
<keyword evidence="5" id="KW-1185">Reference proteome</keyword>